<feature type="transmembrane region" description="Helical" evidence="8">
    <location>
        <begin position="126"/>
        <end position="151"/>
    </location>
</feature>
<evidence type="ECO:0000256" key="5">
    <source>
        <dbReference type="ARBA" id="ARBA00022989"/>
    </source>
</evidence>
<feature type="region of interest" description="Disordered" evidence="7">
    <location>
        <begin position="442"/>
        <end position="475"/>
    </location>
</feature>
<dbReference type="InterPro" id="IPR011701">
    <property type="entry name" value="MFS"/>
</dbReference>
<feature type="transmembrane region" description="Helical" evidence="8">
    <location>
        <begin position="257"/>
        <end position="280"/>
    </location>
</feature>
<evidence type="ECO:0000256" key="7">
    <source>
        <dbReference type="SAM" id="MobiDB-lite"/>
    </source>
</evidence>
<dbReference type="CDD" id="cd17369">
    <property type="entry name" value="MFS_ShiA_like"/>
    <property type="match status" value="1"/>
</dbReference>
<name>A0A366IJV9_9MICO</name>
<keyword evidence="2" id="KW-0813">Transport</keyword>
<evidence type="ECO:0000259" key="9">
    <source>
        <dbReference type="PROSITE" id="PS50850"/>
    </source>
</evidence>
<keyword evidence="4 8" id="KW-0812">Transmembrane</keyword>
<feature type="transmembrane region" description="Helical" evidence="8">
    <location>
        <begin position="387"/>
        <end position="408"/>
    </location>
</feature>
<feature type="compositionally biased region" description="Polar residues" evidence="7">
    <location>
        <begin position="442"/>
        <end position="461"/>
    </location>
</feature>
<evidence type="ECO:0000256" key="4">
    <source>
        <dbReference type="ARBA" id="ARBA00022692"/>
    </source>
</evidence>
<feature type="transmembrane region" description="Helical" evidence="8">
    <location>
        <begin position="99"/>
        <end position="120"/>
    </location>
</feature>
<feature type="transmembrane region" description="Helical" evidence="8">
    <location>
        <begin position="414"/>
        <end position="434"/>
    </location>
</feature>
<feature type="domain" description="Major facilitator superfamily (MFS) profile" evidence="9">
    <location>
        <begin position="26"/>
        <end position="441"/>
    </location>
</feature>
<dbReference type="EMBL" id="QNSB01000003">
    <property type="protein sequence ID" value="RBP72713.1"/>
    <property type="molecule type" value="Genomic_DNA"/>
</dbReference>
<comment type="subcellular location">
    <subcellularLocation>
        <location evidence="1">Cell membrane</location>
        <topology evidence="1">Multi-pass membrane protein</topology>
    </subcellularLocation>
</comment>
<evidence type="ECO:0000256" key="1">
    <source>
        <dbReference type="ARBA" id="ARBA00004651"/>
    </source>
</evidence>
<feature type="transmembrane region" description="Helical" evidence="8">
    <location>
        <begin position="64"/>
        <end position="87"/>
    </location>
</feature>
<dbReference type="RefSeq" id="WP_245940474.1">
    <property type="nucleotide sequence ID" value="NZ_QNSB01000003.1"/>
</dbReference>
<dbReference type="PANTHER" id="PTHR43045">
    <property type="entry name" value="SHIKIMATE TRANSPORTER"/>
    <property type="match status" value="1"/>
</dbReference>
<gene>
    <name evidence="10" type="ORF">DFO65_1034</name>
</gene>
<evidence type="ECO:0000256" key="8">
    <source>
        <dbReference type="SAM" id="Phobius"/>
    </source>
</evidence>
<feature type="transmembrane region" description="Helical" evidence="8">
    <location>
        <begin position="322"/>
        <end position="341"/>
    </location>
</feature>
<evidence type="ECO:0000256" key="2">
    <source>
        <dbReference type="ARBA" id="ARBA00022448"/>
    </source>
</evidence>
<keyword evidence="6 8" id="KW-0472">Membrane</keyword>
<dbReference type="Proteomes" id="UP000253509">
    <property type="component" value="Unassembled WGS sequence"/>
</dbReference>
<feature type="transmembrane region" description="Helical" evidence="8">
    <location>
        <begin position="292"/>
        <end position="310"/>
    </location>
</feature>
<protein>
    <submittedName>
        <fullName evidence="10">Sugar phosphate permease</fullName>
    </submittedName>
</protein>
<feature type="transmembrane region" description="Helical" evidence="8">
    <location>
        <begin position="195"/>
        <end position="217"/>
    </location>
</feature>
<reference evidence="10 11" key="1">
    <citation type="submission" date="2018-06" db="EMBL/GenBank/DDBJ databases">
        <title>Freshwater and sediment microbial communities from various areas in North America, analyzing microbe dynamics in response to fracking.</title>
        <authorList>
            <person name="Lamendella R."/>
        </authorList>
    </citation>
    <scope>NUCLEOTIDE SEQUENCE [LARGE SCALE GENOMIC DNA]</scope>
    <source>
        <strain evidence="10 11">3b_TX</strain>
    </source>
</reference>
<organism evidence="10 11">
    <name type="scientific">Brevibacterium celere</name>
    <dbReference type="NCBI Taxonomy" id="225845"/>
    <lineage>
        <taxon>Bacteria</taxon>
        <taxon>Bacillati</taxon>
        <taxon>Actinomycetota</taxon>
        <taxon>Actinomycetes</taxon>
        <taxon>Micrococcales</taxon>
        <taxon>Brevibacteriaceae</taxon>
        <taxon>Brevibacterium</taxon>
    </lineage>
</organism>
<evidence type="ECO:0000256" key="6">
    <source>
        <dbReference type="ARBA" id="ARBA00023136"/>
    </source>
</evidence>
<dbReference type="AlphaFoldDB" id="A0A366IJV9"/>
<dbReference type="PROSITE" id="PS50850">
    <property type="entry name" value="MFS"/>
    <property type="match status" value="1"/>
</dbReference>
<evidence type="ECO:0000313" key="10">
    <source>
        <dbReference type="EMBL" id="RBP72713.1"/>
    </source>
</evidence>
<comment type="caution">
    <text evidence="10">The sequence shown here is derived from an EMBL/GenBank/DDBJ whole genome shotgun (WGS) entry which is preliminary data.</text>
</comment>
<dbReference type="PANTHER" id="PTHR43045:SF1">
    <property type="entry name" value="SHIKIMATE TRANSPORTER"/>
    <property type="match status" value="1"/>
</dbReference>
<dbReference type="InterPro" id="IPR036259">
    <property type="entry name" value="MFS_trans_sf"/>
</dbReference>
<keyword evidence="3" id="KW-1003">Cell membrane</keyword>
<dbReference type="GO" id="GO:0005886">
    <property type="term" value="C:plasma membrane"/>
    <property type="evidence" value="ECO:0007669"/>
    <property type="project" value="UniProtKB-SubCell"/>
</dbReference>
<accession>A0A366IJV9</accession>
<dbReference type="Gene3D" id="1.20.1250.20">
    <property type="entry name" value="MFS general substrate transporter like domains"/>
    <property type="match status" value="2"/>
</dbReference>
<keyword evidence="11" id="KW-1185">Reference proteome</keyword>
<feature type="transmembrane region" description="Helical" evidence="8">
    <location>
        <begin position="163"/>
        <end position="189"/>
    </location>
</feature>
<evidence type="ECO:0000313" key="11">
    <source>
        <dbReference type="Proteomes" id="UP000253509"/>
    </source>
</evidence>
<dbReference type="GO" id="GO:0022857">
    <property type="term" value="F:transmembrane transporter activity"/>
    <property type="evidence" value="ECO:0007669"/>
    <property type="project" value="InterPro"/>
</dbReference>
<proteinExistence type="predicted"/>
<dbReference type="Pfam" id="PF07690">
    <property type="entry name" value="MFS_1"/>
    <property type="match status" value="1"/>
</dbReference>
<feature type="transmembrane region" description="Helical" evidence="8">
    <location>
        <begin position="347"/>
        <end position="366"/>
    </location>
</feature>
<dbReference type="SUPFAM" id="SSF103473">
    <property type="entry name" value="MFS general substrate transporter"/>
    <property type="match status" value="1"/>
</dbReference>
<sequence>MTDNFSHTISEDLMATTKSPSMLKRAAASAYLGSVIEYYDFFIYSVCAALVFKDIFFSNLPPLVGTLASLATFATGYLARPIGGIVFGHFGDKLGRKKMLVLTMTVMGISSTAIGFLPTYEQAGVIAPILLILIRVAQGVAIGGEWGGAVLMSAEHSTKNRGFWASFTNAGGPSGTLASSLVVTVTMAVMGVDDFIAWGWRLPFLASILLLVVGMIVRAKVDESPEFLLAQERKRTSAEAPTTIPIFATLRRQPLTLVLSIGVGLSAFIFQGLLTTYSVAYGVQVGVERQTILNALSITSFTAIIGVLVWSRVSDAIGRRPLVIAGAVLIAVWGFVLFPIIDTRSGVLIAIGMVVGGGIIHPMIYGPLAGLYTELFDTEHRYTGASLGYQLAGMGAGISPVLFAGIMSSNGGDTTIPLSLLIAGFAVISVLCILKLGETSTRSLSDVTGGSTGKSTHSPATTDVAKTASTDGALP</sequence>
<keyword evidence="5 8" id="KW-1133">Transmembrane helix</keyword>
<feature type="transmembrane region" description="Helical" evidence="8">
    <location>
        <begin position="28"/>
        <end position="52"/>
    </location>
</feature>
<evidence type="ECO:0000256" key="3">
    <source>
        <dbReference type="ARBA" id="ARBA00022475"/>
    </source>
</evidence>
<dbReference type="InterPro" id="IPR020846">
    <property type="entry name" value="MFS_dom"/>
</dbReference>